<evidence type="ECO:0000313" key="15">
    <source>
        <dbReference type="Proteomes" id="UP000494106"/>
    </source>
</evidence>
<dbReference type="InterPro" id="IPR043504">
    <property type="entry name" value="Peptidase_S1_PA_chymotrypsin"/>
</dbReference>
<keyword evidence="12" id="KW-0732">Signal</keyword>
<comment type="caution">
    <text evidence="14">The sequence shown here is derived from an EMBL/GenBank/DDBJ whole genome shotgun (WGS) entry which is preliminary data.</text>
</comment>
<feature type="region of interest" description="Disordered" evidence="11">
    <location>
        <begin position="138"/>
        <end position="189"/>
    </location>
</feature>
<dbReference type="Proteomes" id="UP000494106">
    <property type="component" value="Unassembled WGS sequence"/>
</dbReference>
<keyword evidence="8" id="KW-1199">Hemostasis impairing toxin</keyword>
<feature type="region of interest" description="Disordered" evidence="11">
    <location>
        <begin position="207"/>
        <end position="317"/>
    </location>
</feature>
<evidence type="ECO:0000259" key="13">
    <source>
        <dbReference type="PROSITE" id="PS50240"/>
    </source>
</evidence>
<dbReference type="PANTHER" id="PTHR24276">
    <property type="entry name" value="POLYSERASE-RELATED"/>
    <property type="match status" value="1"/>
</dbReference>
<feature type="compositionally biased region" description="Basic residues" evidence="11">
    <location>
        <begin position="273"/>
        <end position="308"/>
    </location>
</feature>
<feature type="compositionally biased region" description="Basic and acidic residues" evidence="11">
    <location>
        <begin position="151"/>
        <end position="166"/>
    </location>
</feature>
<evidence type="ECO:0000256" key="3">
    <source>
        <dbReference type="ARBA" id="ARBA00022656"/>
    </source>
</evidence>
<dbReference type="GO" id="GO:0090729">
    <property type="term" value="F:toxin activity"/>
    <property type="evidence" value="ECO:0007669"/>
    <property type="project" value="UniProtKB-KW"/>
</dbReference>
<dbReference type="InterPro" id="IPR009003">
    <property type="entry name" value="Peptidase_S1_PA"/>
</dbReference>
<evidence type="ECO:0000256" key="7">
    <source>
        <dbReference type="ARBA" id="ARBA00023157"/>
    </source>
</evidence>
<keyword evidence="5" id="KW-0378">Hydrolase</keyword>
<dbReference type="GO" id="GO:0004252">
    <property type="term" value="F:serine-type endopeptidase activity"/>
    <property type="evidence" value="ECO:0007669"/>
    <property type="project" value="InterPro"/>
</dbReference>
<keyword evidence="10" id="KW-1205">Fibrinolytic toxin</keyword>
<dbReference type="GO" id="GO:0006508">
    <property type="term" value="P:proteolysis"/>
    <property type="evidence" value="ECO:0007669"/>
    <property type="project" value="UniProtKB-KW"/>
</dbReference>
<dbReference type="Pfam" id="PF00089">
    <property type="entry name" value="Trypsin"/>
    <property type="match status" value="1"/>
</dbReference>
<keyword evidence="4" id="KW-0645">Protease</keyword>
<dbReference type="CDD" id="cd00190">
    <property type="entry name" value="Tryp_SPc"/>
    <property type="match status" value="1"/>
</dbReference>
<protein>
    <recommendedName>
        <fullName evidence="13">Peptidase S1 domain-containing protein</fullName>
    </recommendedName>
</protein>
<feature type="compositionally biased region" description="Basic and acidic residues" evidence="11">
    <location>
        <begin position="173"/>
        <end position="189"/>
    </location>
</feature>
<gene>
    <name evidence="14" type="ORF">APLA_LOCUS14778</name>
</gene>
<comment type="function">
    <text evidence="9">Fibrinolytic activity; shows preferential cleavage of Arg-Gly bonds in all three fibrinogen chains. Contact with the caterpillars causes severe bleeding, due the anticoagulant effect of the protein.</text>
</comment>
<dbReference type="InterPro" id="IPR001314">
    <property type="entry name" value="Peptidase_S1A"/>
</dbReference>
<evidence type="ECO:0000256" key="4">
    <source>
        <dbReference type="ARBA" id="ARBA00022670"/>
    </source>
</evidence>
<dbReference type="PROSITE" id="PS50240">
    <property type="entry name" value="TRYPSIN_DOM"/>
    <property type="match status" value="1"/>
</dbReference>
<evidence type="ECO:0000256" key="2">
    <source>
        <dbReference type="ARBA" id="ARBA00007664"/>
    </source>
</evidence>
<dbReference type="AlphaFoldDB" id="A0A8S1BAA5"/>
<reference evidence="14 15" key="1">
    <citation type="submission" date="2020-04" db="EMBL/GenBank/DDBJ databases">
        <authorList>
            <person name="Wallbank WR R."/>
            <person name="Pardo Diaz C."/>
            <person name="Kozak K."/>
            <person name="Martin S."/>
            <person name="Jiggins C."/>
            <person name="Moest M."/>
            <person name="Warren A I."/>
            <person name="Byers J.R.P. K."/>
            <person name="Montejo-Kovacevich G."/>
            <person name="Yen C E."/>
        </authorList>
    </citation>
    <scope>NUCLEOTIDE SEQUENCE [LARGE SCALE GENOMIC DNA]</scope>
</reference>
<dbReference type="FunFam" id="2.40.10.10:FF:000068">
    <property type="entry name" value="transmembrane protease serine 2"/>
    <property type="match status" value="1"/>
</dbReference>
<comment type="subcellular location">
    <subcellularLocation>
        <location evidence="1">Secreted</location>
        <location evidence="1">Extracellular space</location>
    </subcellularLocation>
</comment>
<dbReference type="InterPro" id="IPR050430">
    <property type="entry name" value="Peptidase_S1"/>
</dbReference>
<dbReference type="InterPro" id="IPR001254">
    <property type="entry name" value="Trypsin_dom"/>
</dbReference>
<evidence type="ECO:0000256" key="11">
    <source>
        <dbReference type="SAM" id="MobiDB-lite"/>
    </source>
</evidence>
<feature type="chain" id="PRO_5035721592" description="Peptidase S1 domain-containing protein" evidence="12">
    <location>
        <begin position="18"/>
        <end position="593"/>
    </location>
</feature>
<evidence type="ECO:0000256" key="12">
    <source>
        <dbReference type="SAM" id="SignalP"/>
    </source>
</evidence>
<sequence length="593" mass="66899">MKVLLVIAIFYINYVTSREKYAVKSYPKKVKPFGAGKILINSPKYMFKPHSPEGAAIKLYKYKKSVDESINGPRYTVFQVIGNSKAIRGVPDSPYFSVDQVIEQKPRVKKVLPDYVWSSLGRIKRSVPEEITTVTTESKNETIKESTTIKPAEKQAVQEKTERPEENQTIVKRAQDDSTPKDSKKNDLTTVKNEEIKNQTTAVSKVTNNILPIKKNAPSLRKGKKNKAQRKRKDSGVKRSGKSKTRNGTRSKNKLREKSKVANGTALEVNSGKRLRSKSKSKQKKSKKSHSLRHPKSSKKSKKALKKNPRVDTAGNSTDINMLKETRRLTGAREALIEDYPYTVSIQKDGVHWCSGALLNPRIVITTANCLWKADRISRMEVRCGSSSADQGGQLANIQEVKKHPKWSLRHTPDNDVALLLLDRNIKFSHSVHAVDLPNRVMLPAFDDAWITSFGSERRDGIFEEHETTLQVYHSNLMSNESCNNITTRFGVAVTENFICFSQTGKTSPCTRDTGAPAVSDGVLWGLASWSIRKLCGTERFPSVFSYTASHSNMDFITLATRQMMSDKRLYQFLDRTFHPNLLRHATTRPPRV</sequence>
<keyword evidence="7" id="KW-1015">Disulfide bond</keyword>
<name>A0A8S1BAA5_ARCPL</name>
<dbReference type="PRINTS" id="PR00722">
    <property type="entry name" value="CHYMOTRYPSIN"/>
</dbReference>
<feature type="signal peptide" evidence="12">
    <location>
        <begin position="1"/>
        <end position="17"/>
    </location>
</feature>
<feature type="domain" description="Peptidase S1" evidence="13">
    <location>
        <begin position="329"/>
        <end position="562"/>
    </location>
</feature>
<dbReference type="PANTHER" id="PTHR24276:SF91">
    <property type="entry name" value="AT26814P-RELATED"/>
    <property type="match status" value="1"/>
</dbReference>
<evidence type="ECO:0000256" key="5">
    <source>
        <dbReference type="ARBA" id="ARBA00022801"/>
    </source>
</evidence>
<keyword evidence="3" id="KW-0800">Toxin</keyword>
<evidence type="ECO:0000256" key="9">
    <source>
        <dbReference type="ARBA" id="ARBA00055534"/>
    </source>
</evidence>
<evidence type="ECO:0000313" key="14">
    <source>
        <dbReference type="EMBL" id="CAB3255205.1"/>
    </source>
</evidence>
<dbReference type="GO" id="GO:0005576">
    <property type="term" value="C:extracellular region"/>
    <property type="evidence" value="ECO:0007669"/>
    <property type="project" value="UniProtKB-SubCell"/>
</dbReference>
<organism evidence="14 15">
    <name type="scientific">Arctia plantaginis</name>
    <name type="common">Wood tiger moth</name>
    <name type="synonym">Phalaena plantaginis</name>
    <dbReference type="NCBI Taxonomy" id="874455"/>
    <lineage>
        <taxon>Eukaryota</taxon>
        <taxon>Metazoa</taxon>
        <taxon>Ecdysozoa</taxon>
        <taxon>Arthropoda</taxon>
        <taxon>Hexapoda</taxon>
        <taxon>Insecta</taxon>
        <taxon>Pterygota</taxon>
        <taxon>Neoptera</taxon>
        <taxon>Endopterygota</taxon>
        <taxon>Lepidoptera</taxon>
        <taxon>Glossata</taxon>
        <taxon>Ditrysia</taxon>
        <taxon>Noctuoidea</taxon>
        <taxon>Erebidae</taxon>
        <taxon>Arctiinae</taxon>
        <taxon>Arctia</taxon>
    </lineage>
</organism>
<feature type="compositionally biased region" description="Basic residues" evidence="11">
    <location>
        <begin position="221"/>
        <end position="253"/>
    </location>
</feature>
<evidence type="ECO:0000256" key="1">
    <source>
        <dbReference type="ARBA" id="ARBA00004239"/>
    </source>
</evidence>
<evidence type="ECO:0000256" key="6">
    <source>
        <dbReference type="ARBA" id="ARBA00022825"/>
    </source>
</evidence>
<evidence type="ECO:0000256" key="8">
    <source>
        <dbReference type="ARBA" id="ARBA00023240"/>
    </source>
</evidence>
<accession>A0A8S1BAA5</accession>
<dbReference type="Gene3D" id="2.40.10.10">
    <property type="entry name" value="Trypsin-like serine proteases"/>
    <property type="match status" value="1"/>
</dbReference>
<comment type="similarity">
    <text evidence="2">Belongs to the peptidase S1 family.</text>
</comment>
<proteinExistence type="inferred from homology"/>
<dbReference type="SMART" id="SM00020">
    <property type="entry name" value="Tryp_SPc"/>
    <property type="match status" value="1"/>
</dbReference>
<keyword evidence="15" id="KW-1185">Reference proteome</keyword>
<evidence type="ECO:0000256" key="10">
    <source>
        <dbReference type="ARBA" id="ARBA00084094"/>
    </source>
</evidence>
<dbReference type="SUPFAM" id="SSF50494">
    <property type="entry name" value="Trypsin-like serine proteases"/>
    <property type="match status" value="1"/>
</dbReference>
<dbReference type="OrthoDB" id="6380398at2759"/>
<dbReference type="EMBL" id="CADEBC010000572">
    <property type="protein sequence ID" value="CAB3255205.1"/>
    <property type="molecule type" value="Genomic_DNA"/>
</dbReference>
<keyword evidence="6" id="KW-0720">Serine protease</keyword>